<keyword evidence="5 7" id="KW-0274">FAD</keyword>
<dbReference type="Gene3D" id="2.40.110.10">
    <property type="entry name" value="Butyryl-CoA Dehydrogenase, subunit A, domain 2"/>
    <property type="match status" value="1"/>
</dbReference>
<evidence type="ECO:0000256" key="4">
    <source>
        <dbReference type="ARBA" id="ARBA00022630"/>
    </source>
</evidence>
<reference evidence="11 12" key="1">
    <citation type="submission" date="2020-08" db="EMBL/GenBank/DDBJ databases">
        <title>Bridging the membrane lipid divide: bacteria of the FCB group superphylum have the potential to synthesize archaeal ether lipids.</title>
        <authorList>
            <person name="Villanueva L."/>
            <person name="Von Meijenfeldt F.A.B."/>
            <person name="Westbye A.B."/>
            <person name="Yadav S."/>
            <person name="Hopmans E.C."/>
            <person name="Dutilh B.E."/>
            <person name="Sinninghe Damste J.S."/>
        </authorList>
    </citation>
    <scope>NUCLEOTIDE SEQUENCE [LARGE SCALE GENOMIC DNA]</scope>
    <source>
        <strain evidence="11">NIOZ-UU82</strain>
    </source>
</reference>
<protein>
    <submittedName>
        <fullName evidence="11">Acyl-CoA dehydrogenase family protein</fullName>
    </submittedName>
</protein>
<keyword evidence="4 7" id="KW-0285">Flavoprotein</keyword>
<dbReference type="GO" id="GO:0003995">
    <property type="term" value="F:acyl-CoA dehydrogenase activity"/>
    <property type="evidence" value="ECO:0007669"/>
    <property type="project" value="InterPro"/>
</dbReference>
<gene>
    <name evidence="11" type="ORF">H8E80_00930</name>
</gene>
<evidence type="ECO:0000256" key="2">
    <source>
        <dbReference type="ARBA" id="ARBA00009347"/>
    </source>
</evidence>
<dbReference type="FunFam" id="2.40.110.10:FF:000002">
    <property type="entry name" value="Acyl-CoA dehydrogenase fadE12"/>
    <property type="match status" value="1"/>
</dbReference>
<dbReference type="EMBL" id="JACNLL010000013">
    <property type="protein sequence ID" value="MBC8198600.1"/>
    <property type="molecule type" value="Genomic_DNA"/>
</dbReference>
<name>A0A8J6TAY1_9BACT</name>
<evidence type="ECO:0000259" key="10">
    <source>
        <dbReference type="Pfam" id="PF02771"/>
    </source>
</evidence>
<dbReference type="InterPro" id="IPR009100">
    <property type="entry name" value="AcylCoA_DH/oxidase_NM_dom_sf"/>
</dbReference>
<feature type="domain" description="Acyl-CoA oxidase/dehydrogenase middle" evidence="9">
    <location>
        <begin position="124"/>
        <end position="219"/>
    </location>
</feature>
<accession>A0A8J6TAY1</accession>
<dbReference type="InterPro" id="IPR036250">
    <property type="entry name" value="AcylCo_DH-like_C"/>
</dbReference>
<dbReference type="InterPro" id="IPR013786">
    <property type="entry name" value="AcylCoA_DH/ox_N"/>
</dbReference>
<dbReference type="SUPFAM" id="SSF47203">
    <property type="entry name" value="Acyl-CoA dehydrogenase C-terminal domain-like"/>
    <property type="match status" value="1"/>
</dbReference>
<dbReference type="PANTHER" id="PTHR43884">
    <property type="entry name" value="ACYL-COA DEHYDROGENASE"/>
    <property type="match status" value="1"/>
</dbReference>
<evidence type="ECO:0000256" key="6">
    <source>
        <dbReference type="ARBA" id="ARBA00023002"/>
    </source>
</evidence>
<dbReference type="Proteomes" id="UP000603545">
    <property type="component" value="Unassembled WGS sequence"/>
</dbReference>
<evidence type="ECO:0000259" key="9">
    <source>
        <dbReference type="Pfam" id="PF02770"/>
    </source>
</evidence>
<evidence type="ECO:0000256" key="3">
    <source>
        <dbReference type="ARBA" id="ARBA00011881"/>
    </source>
</evidence>
<feature type="domain" description="Acyl-CoA dehydrogenase/oxidase N-terminal" evidence="10">
    <location>
        <begin position="8"/>
        <end position="118"/>
    </location>
</feature>
<dbReference type="InterPro" id="IPR006091">
    <property type="entry name" value="Acyl-CoA_Oxase/DH_mid-dom"/>
</dbReference>
<dbReference type="AlphaFoldDB" id="A0A8J6TAY1"/>
<evidence type="ECO:0000256" key="5">
    <source>
        <dbReference type="ARBA" id="ARBA00022827"/>
    </source>
</evidence>
<evidence type="ECO:0000313" key="12">
    <source>
        <dbReference type="Proteomes" id="UP000603545"/>
    </source>
</evidence>
<feature type="domain" description="Acyl-CoA dehydrogenase/oxidase C-terminal" evidence="8">
    <location>
        <begin position="231"/>
        <end position="379"/>
    </location>
</feature>
<dbReference type="PROSITE" id="PS00073">
    <property type="entry name" value="ACYL_COA_DH_2"/>
    <property type="match status" value="1"/>
</dbReference>
<sequence length="384" mass="42539">MDFELSRSQKEIKKAAKDFVKGEFSKELVLELVKKHEFPKKTWKKAAALGFIGIHFPEEYSGQGLGVLENILVAEEFCSGDSSIGSALILSSFASECVLRFGSDELKEKFLPPIAEGKMLSGGAFTEPDHGSDLTFMDTTAVKESDEWIVNGSKIFITNGGLAGFYTVLCQTDPDVDPTYRGMSMLLVEADRKGVSTMDVGEKMGIHLMPTAEVTFKDVRVPSSHLIGKEGRGFYQVLEFFDESRILIAAQALGIAQGAFDRALAYVKQREQFGKKIAQFQVTQHKLADMATKIELARLITYKAAWNFDQGRIDSKLTSMAKMFAAKAAVEVADEAIQLLGGYGYMADYEVERFYRDAKITEIYEGTREIQKNTIASAVIGRLK</sequence>
<dbReference type="InterPro" id="IPR037069">
    <property type="entry name" value="AcylCoA_DH/ox_N_sf"/>
</dbReference>
<dbReference type="Gene3D" id="1.20.140.10">
    <property type="entry name" value="Butyryl-CoA Dehydrogenase, subunit A, domain 3"/>
    <property type="match status" value="1"/>
</dbReference>
<dbReference type="InterPro" id="IPR009075">
    <property type="entry name" value="AcylCo_DH/oxidase_C"/>
</dbReference>
<dbReference type="PANTHER" id="PTHR43884:SF12">
    <property type="entry name" value="ISOVALERYL-COA DEHYDROGENASE, MITOCHONDRIAL-RELATED"/>
    <property type="match status" value="1"/>
</dbReference>
<dbReference type="InterPro" id="IPR046373">
    <property type="entry name" value="Acyl-CoA_Oxase/DH_mid-dom_sf"/>
</dbReference>
<dbReference type="FunFam" id="1.20.140.10:FF:000004">
    <property type="entry name" value="Acyl-CoA dehydrogenase FadE25"/>
    <property type="match status" value="1"/>
</dbReference>
<keyword evidence="6 7" id="KW-0560">Oxidoreductase</keyword>
<dbReference type="Pfam" id="PF00441">
    <property type="entry name" value="Acyl-CoA_dh_1"/>
    <property type="match status" value="1"/>
</dbReference>
<dbReference type="Pfam" id="PF02770">
    <property type="entry name" value="Acyl-CoA_dh_M"/>
    <property type="match status" value="1"/>
</dbReference>
<evidence type="ECO:0000313" key="11">
    <source>
        <dbReference type="EMBL" id="MBC8198600.1"/>
    </source>
</evidence>
<comment type="cofactor">
    <cofactor evidence="1 7">
        <name>FAD</name>
        <dbReference type="ChEBI" id="CHEBI:57692"/>
    </cofactor>
</comment>
<organism evidence="11 12">
    <name type="scientific">Candidatus Desulfaltia bathyphila</name>
    <dbReference type="NCBI Taxonomy" id="2841697"/>
    <lineage>
        <taxon>Bacteria</taxon>
        <taxon>Pseudomonadati</taxon>
        <taxon>Thermodesulfobacteriota</taxon>
        <taxon>Desulfobacteria</taxon>
        <taxon>Desulfobacterales</taxon>
        <taxon>Desulfobacterales incertae sedis</taxon>
        <taxon>Candidatus Desulfaltia</taxon>
    </lineage>
</organism>
<evidence type="ECO:0000259" key="8">
    <source>
        <dbReference type="Pfam" id="PF00441"/>
    </source>
</evidence>
<comment type="subunit">
    <text evidence="3">Homotetramer.</text>
</comment>
<evidence type="ECO:0000256" key="7">
    <source>
        <dbReference type="RuleBase" id="RU362125"/>
    </source>
</evidence>
<dbReference type="GO" id="GO:0050660">
    <property type="term" value="F:flavin adenine dinucleotide binding"/>
    <property type="evidence" value="ECO:0007669"/>
    <property type="project" value="InterPro"/>
</dbReference>
<comment type="similarity">
    <text evidence="2 7">Belongs to the acyl-CoA dehydrogenase family.</text>
</comment>
<proteinExistence type="inferred from homology"/>
<evidence type="ECO:0000256" key="1">
    <source>
        <dbReference type="ARBA" id="ARBA00001974"/>
    </source>
</evidence>
<dbReference type="SUPFAM" id="SSF56645">
    <property type="entry name" value="Acyl-CoA dehydrogenase NM domain-like"/>
    <property type="match status" value="1"/>
</dbReference>
<dbReference type="InterPro" id="IPR006089">
    <property type="entry name" value="Acyl-CoA_DH_CS"/>
</dbReference>
<comment type="caution">
    <text evidence="11">The sequence shown here is derived from an EMBL/GenBank/DDBJ whole genome shotgun (WGS) entry which is preliminary data.</text>
</comment>
<dbReference type="Pfam" id="PF02771">
    <property type="entry name" value="Acyl-CoA_dh_N"/>
    <property type="match status" value="1"/>
</dbReference>
<dbReference type="Gene3D" id="1.10.540.10">
    <property type="entry name" value="Acyl-CoA dehydrogenase/oxidase, N-terminal domain"/>
    <property type="match status" value="1"/>
</dbReference>